<keyword evidence="2" id="KW-1185">Reference proteome</keyword>
<dbReference type="AlphaFoldDB" id="A0A085M450"/>
<dbReference type="Proteomes" id="UP000030764">
    <property type="component" value="Unassembled WGS sequence"/>
</dbReference>
<evidence type="ECO:0000313" key="1">
    <source>
        <dbReference type="EMBL" id="KFD51996.1"/>
    </source>
</evidence>
<evidence type="ECO:0000313" key="2">
    <source>
        <dbReference type="Proteomes" id="UP000030764"/>
    </source>
</evidence>
<reference evidence="1 2" key="1">
    <citation type="journal article" date="2014" name="Nat. Genet.">
        <title>Genome and transcriptome of the porcine whipworm Trichuris suis.</title>
        <authorList>
            <person name="Jex A.R."/>
            <person name="Nejsum P."/>
            <person name="Schwarz E.M."/>
            <person name="Hu L."/>
            <person name="Young N.D."/>
            <person name="Hall R.S."/>
            <person name="Korhonen P.K."/>
            <person name="Liao S."/>
            <person name="Thamsborg S."/>
            <person name="Xia J."/>
            <person name="Xu P."/>
            <person name="Wang S."/>
            <person name="Scheerlinck J.P."/>
            <person name="Hofmann A."/>
            <person name="Sternberg P.W."/>
            <person name="Wang J."/>
            <person name="Gasser R.B."/>
        </authorList>
    </citation>
    <scope>NUCLEOTIDE SEQUENCE [LARGE SCALE GENOMIC DNA]</scope>
    <source>
        <strain evidence="1">DCEP-RM93M</strain>
    </source>
</reference>
<gene>
    <name evidence="1" type="ORF">M513_07128</name>
</gene>
<name>A0A085M450_9BILA</name>
<accession>A0A085M450</accession>
<proteinExistence type="predicted"/>
<dbReference type="EMBL" id="KL363233">
    <property type="protein sequence ID" value="KFD51996.1"/>
    <property type="molecule type" value="Genomic_DNA"/>
</dbReference>
<protein>
    <submittedName>
        <fullName evidence="1">Uncharacterized protein</fullName>
    </submittedName>
</protein>
<sequence>MDYNIMNSSATASGGDSLAASNWQVAPTSNEAPKINGNPLVNTAQVGTVYCNHQICRNMHAYNSAVPFVPNSSVDYCNGVAYRAVSPPQENISGHWRSHPVWFPQVSNVRVPVVSRRQPPARNYVYNYGRTAVKRELADVAMSTPSMLLNRTGGTDSVTTVLANSQQVGNLSSGNLNSNPTNCRIQYGSLTPDGRHMICRSCGCCTPLPDGTFSKFVQHLKMHCFVQPKAKNYRAPSMAPKFNPTAPFCAPVTLASIATNNNGQNVAPAVKRIKTEPTVGQLNWTRYAIYTGIGESVICRLCGPESFPFYCIDGFRKHLEVFHSSVIP</sequence>
<organism evidence="1 2">
    <name type="scientific">Trichuris suis</name>
    <name type="common">pig whipworm</name>
    <dbReference type="NCBI Taxonomy" id="68888"/>
    <lineage>
        <taxon>Eukaryota</taxon>
        <taxon>Metazoa</taxon>
        <taxon>Ecdysozoa</taxon>
        <taxon>Nematoda</taxon>
        <taxon>Enoplea</taxon>
        <taxon>Dorylaimia</taxon>
        <taxon>Trichinellida</taxon>
        <taxon>Trichuridae</taxon>
        <taxon>Trichuris</taxon>
    </lineage>
</organism>